<feature type="region of interest" description="Disordered" evidence="1">
    <location>
        <begin position="1"/>
        <end position="24"/>
    </location>
</feature>
<feature type="compositionally biased region" description="Basic and acidic residues" evidence="1">
    <location>
        <begin position="10"/>
        <end position="24"/>
    </location>
</feature>
<evidence type="ECO:0000313" key="3">
    <source>
        <dbReference type="EMBL" id="GFC69514.1"/>
    </source>
</evidence>
<protein>
    <recommendedName>
        <fullName evidence="2">Reverse transcriptase Ty1/copia-type domain-containing protein</fullName>
    </recommendedName>
</protein>
<feature type="non-terminal residue" evidence="3">
    <location>
        <position position="1"/>
    </location>
</feature>
<proteinExistence type="predicted"/>
<dbReference type="InterPro" id="IPR013103">
    <property type="entry name" value="RVT_2"/>
</dbReference>
<comment type="caution">
    <text evidence="3">The sequence shown here is derived from an EMBL/GenBank/DDBJ whole genome shotgun (WGS) entry which is preliminary data.</text>
</comment>
<sequence>DIHSSSYGDQTRKQGDKADNKDKGKSHVVTITGFKYLNEEFEEYINNSINEVNAAGSSVFAVGLNFTNSTNDFSAAGPSNVVMPNLEDFSHNADDVGTEADINNMESIILVSPIPTTRIHKDHPTTQIISDLSLTTQTRSMARAVRDQREISQMFNEDFHTCMFACFLLQEEPKRVHQALKDPSWIEAMQEELLQFKMQKVWILVDLPYRKREIGTKWVYRNKKDKKGIVIKNKARLVAQGHTQEERH</sequence>
<evidence type="ECO:0000256" key="1">
    <source>
        <dbReference type="SAM" id="MobiDB-lite"/>
    </source>
</evidence>
<reference evidence="3" key="1">
    <citation type="journal article" date="2019" name="Sci. Rep.">
        <title>Draft genome of Tanacetum cinerariifolium, the natural source of mosquito coil.</title>
        <authorList>
            <person name="Yamashiro T."/>
            <person name="Shiraishi A."/>
            <person name="Satake H."/>
            <person name="Nakayama K."/>
        </authorList>
    </citation>
    <scope>NUCLEOTIDE SEQUENCE</scope>
</reference>
<accession>A0A699QIN3</accession>
<dbReference type="AlphaFoldDB" id="A0A699QIN3"/>
<name>A0A699QIN3_TANCI</name>
<dbReference type="EMBL" id="BKCJ011024886">
    <property type="protein sequence ID" value="GFC69514.1"/>
    <property type="molecule type" value="Genomic_DNA"/>
</dbReference>
<organism evidence="3">
    <name type="scientific">Tanacetum cinerariifolium</name>
    <name type="common">Dalmatian daisy</name>
    <name type="synonym">Chrysanthemum cinerariifolium</name>
    <dbReference type="NCBI Taxonomy" id="118510"/>
    <lineage>
        <taxon>Eukaryota</taxon>
        <taxon>Viridiplantae</taxon>
        <taxon>Streptophyta</taxon>
        <taxon>Embryophyta</taxon>
        <taxon>Tracheophyta</taxon>
        <taxon>Spermatophyta</taxon>
        <taxon>Magnoliopsida</taxon>
        <taxon>eudicotyledons</taxon>
        <taxon>Gunneridae</taxon>
        <taxon>Pentapetalae</taxon>
        <taxon>asterids</taxon>
        <taxon>campanulids</taxon>
        <taxon>Asterales</taxon>
        <taxon>Asteraceae</taxon>
        <taxon>Asteroideae</taxon>
        <taxon>Anthemideae</taxon>
        <taxon>Anthemidinae</taxon>
        <taxon>Tanacetum</taxon>
    </lineage>
</organism>
<feature type="domain" description="Reverse transcriptase Ty1/copia-type" evidence="2">
    <location>
        <begin position="200"/>
        <end position="245"/>
    </location>
</feature>
<dbReference type="Pfam" id="PF07727">
    <property type="entry name" value="RVT_2"/>
    <property type="match status" value="1"/>
</dbReference>
<evidence type="ECO:0000259" key="2">
    <source>
        <dbReference type="Pfam" id="PF07727"/>
    </source>
</evidence>
<gene>
    <name evidence="3" type="ORF">Tci_841484</name>
</gene>